<dbReference type="Pfam" id="PF25055">
    <property type="entry name" value="DUF7792"/>
    <property type="match status" value="1"/>
</dbReference>
<evidence type="ECO:0000256" key="1">
    <source>
        <dbReference type="ARBA" id="ARBA00022737"/>
    </source>
</evidence>
<reference evidence="3" key="2">
    <citation type="submission" date="2022-03" db="EMBL/GenBank/DDBJ databases">
        <title>Draft title - Genomic analysis of global carrot germplasm unveils the trajectory of domestication and the origin of high carotenoid orange carrot.</title>
        <authorList>
            <person name="Iorizzo M."/>
            <person name="Ellison S."/>
            <person name="Senalik D."/>
            <person name="Macko-Podgorni A."/>
            <person name="Grzebelus D."/>
            <person name="Bostan H."/>
            <person name="Rolling W."/>
            <person name="Curaba J."/>
            <person name="Simon P."/>
        </authorList>
    </citation>
    <scope>NUCLEOTIDE SEQUENCE</scope>
    <source>
        <tissue evidence="3">Leaf</tissue>
    </source>
</reference>
<dbReference type="SMART" id="SM00185">
    <property type="entry name" value="ARM"/>
    <property type="match status" value="3"/>
</dbReference>
<evidence type="ECO:0000259" key="2">
    <source>
        <dbReference type="Pfam" id="PF25055"/>
    </source>
</evidence>
<dbReference type="Gene3D" id="1.20.930.20">
    <property type="entry name" value="Adaptor protein Cbl, N-terminal domain"/>
    <property type="match status" value="1"/>
</dbReference>
<dbReference type="KEGG" id="dcr:108203983"/>
<protein>
    <recommendedName>
        <fullName evidence="2">DUF7792 domain-containing protein</fullName>
    </recommendedName>
</protein>
<dbReference type="Pfam" id="PF00514">
    <property type="entry name" value="Arm"/>
    <property type="match status" value="1"/>
</dbReference>
<dbReference type="Gene3D" id="1.25.10.10">
    <property type="entry name" value="Leucine-rich Repeat Variant"/>
    <property type="match status" value="1"/>
</dbReference>
<dbReference type="PANTHER" id="PTHR46168">
    <property type="entry name" value="ARMADILLO REPEAT ONLY 4"/>
    <property type="match status" value="1"/>
</dbReference>
<evidence type="ECO:0000313" key="3">
    <source>
        <dbReference type="EMBL" id="WOH08221.1"/>
    </source>
</evidence>
<name>A0AAF0XKQ8_DAUCS</name>
<dbReference type="PANTHER" id="PTHR46168:SF1">
    <property type="entry name" value="ARMADILLO REPEAT ONLY 4"/>
    <property type="match status" value="1"/>
</dbReference>
<keyword evidence="1" id="KW-0677">Repeat</keyword>
<evidence type="ECO:0000313" key="4">
    <source>
        <dbReference type="Proteomes" id="UP000077755"/>
    </source>
</evidence>
<dbReference type="EMBL" id="CP093349">
    <property type="protein sequence ID" value="WOH08221.1"/>
    <property type="molecule type" value="Genomic_DNA"/>
</dbReference>
<dbReference type="InterPro" id="IPR056694">
    <property type="entry name" value="DUF7792"/>
</dbReference>
<keyword evidence="4" id="KW-1185">Reference proteome</keyword>
<reference evidence="3" key="1">
    <citation type="journal article" date="2016" name="Nat. Genet.">
        <title>A high-quality carrot genome assembly provides new insights into carotenoid accumulation and asterid genome evolution.</title>
        <authorList>
            <person name="Iorizzo M."/>
            <person name="Ellison S."/>
            <person name="Senalik D."/>
            <person name="Zeng P."/>
            <person name="Satapoomin P."/>
            <person name="Huang J."/>
            <person name="Bowman M."/>
            <person name="Iovene M."/>
            <person name="Sanseverino W."/>
            <person name="Cavagnaro P."/>
            <person name="Yildiz M."/>
            <person name="Macko-Podgorni A."/>
            <person name="Moranska E."/>
            <person name="Grzebelus E."/>
            <person name="Grzebelus D."/>
            <person name="Ashrafi H."/>
            <person name="Zheng Z."/>
            <person name="Cheng S."/>
            <person name="Spooner D."/>
            <person name="Van Deynze A."/>
            <person name="Simon P."/>
        </authorList>
    </citation>
    <scope>NUCLEOTIDE SEQUENCE</scope>
    <source>
        <tissue evidence="3">Leaf</tissue>
    </source>
</reference>
<accession>A0AAF0XKQ8</accession>
<dbReference type="InterPro" id="IPR011989">
    <property type="entry name" value="ARM-like"/>
</dbReference>
<dbReference type="InterPro" id="IPR000225">
    <property type="entry name" value="Armadillo"/>
</dbReference>
<dbReference type="GO" id="GO:0007166">
    <property type="term" value="P:cell surface receptor signaling pathway"/>
    <property type="evidence" value="ECO:0007669"/>
    <property type="project" value="InterPro"/>
</dbReference>
<dbReference type="InterPro" id="IPR016024">
    <property type="entry name" value="ARM-type_fold"/>
</dbReference>
<sequence>MAADDPTPLAQLLSVPIILSDRLRHAAAAATSFKSECSAVDNQAERITLMLRSAARYATTTASLYDTPVRRIVAEVDKNLSKALALVHKCRRRNILRRLFSIVSAADFKRVFSLLDASIGDLKWMLNLFDCDGGGVILSLPPIATNDPMLSWVWSLVASIYRGGFEGRISAVNELASVAKDNERNKKMIVEEGGVGALIKMLKECDSPNGQVAVANALLILADDGERVRVIAGEMGVGVIVGVLGSAVMRVQVVVADLVARMAEFDAGVREDFARENAIRPLVTLVSFETFVDDLRGGGGKQSLHSIVEINKQIGRNGFGSFGYKPGGLEGGGGGYGRRERGNETPEMKLKLKISCSQALRMLARGSVSNSRRITETKGLLCLAKLIETANGELRLNCLLTIMEITAAAESDAELRRAAFKTNSPAAKAVVDQLVKLIKDSNNPALQIPAMRSIGSLARTFPARETRVLVPIVEQLGNQNQEVSTEAAIALGKFTCPDNFLCAQHTKTIIEYRGMQSLMRLLRANEIAKFHGVVLLCYLALSVAEDEISEHGRMLTTLQGAERTYTTQSPEFKELISNAIRRLSVYHSGDISVKMS</sequence>
<dbReference type="SUPFAM" id="SSF48371">
    <property type="entry name" value="ARM repeat"/>
    <property type="match status" value="1"/>
</dbReference>
<dbReference type="Proteomes" id="UP000077755">
    <property type="component" value="Chromosome 7"/>
</dbReference>
<dbReference type="InterPro" id="IPR036537">
    <property type="entry name" value="Adaptor_Cbl_N_dom_sf"/>
</dbReference>
<gene>
    <name evidence="3" type="ORF">DCAR_0727658</name>
</gene>
<organism evidence="3 4">
    <name type="scientific">Daucus carota subsp. sativus</name>
    <name type="common">Carrot</name>
    <dbReference type="NCBI Taxonomy" id="79200"/>
    <lineage>
        <taxon>Eukaryota</taxon>
        <taxon>Viridiplantae</taxon>
        <taxon>Streptophyta</taxon>
        <taxon>Embryophyta</taxon>
        <taxon>Tracheophyta</taxon>
        <taxon>Spermatophyta</taxon>
        <taxon>Magnoliopsida</taxon>
        <taxon>eudicotyledons</taxon>
        <taxon>Gunneridae</taxon>
        <taxon>Pentapetalae</taxon>
        <taxon>asterids</taxon>
        <taxon>campanulids</taxon>
        <taxon>Apiales</taxon>
        <taxon>Apiaceae</taxon>
        <taxon>Apioideae</taxon>
        <taxon>Scandiceae</taxon>
        <taxon>Daucinae</taxon>
        <taxon>Daucus</taxon>
        <taxon>Daucus sect. Daucus</taxon>
    </lineage>
</organism>
<proteinExistence type="predicted"/>
<dbReference type="AlphaFoldDB" id="A0AAF0XKQ8"/>
<feature type="domain" description="DUF7792" evidence="2">
    <location>
        <begin position="11"/>
        <end position="130"/>
    </location>
</feature>